<dbReference type="Proteomes" id="UP000002019">
    <property type="component" value="Chromosome"/>
</dbReference>
<dbReference type="KEGG" id="caci:CLOAM0208"/>
<dbReference type="STRING" id="459349.CLOAM0208"/>
<name>B0VF65_CLOAI</name>
<proteinExistence type="predicted"/>
<organism evidence="1 2">
    <name type="scientific">Cloacimonas acidaminovorans (strain Evry)</name>
    <dbReference type="NCBI Taxonomy" id="459349"/>
    <lineage>
        <taxon>Bacteria</taxon>
        <taxon>Pseudomonadati</taxon>
        <taxon>Candidatus Cloacimonadota</taxon>
        <taxon>Candidatus Cloacimonadia</taxon>
        <taxon>Candidatus Cloacimonadales</taxon>
        <taxon>Candidatus Cloacimonadaceae</taxon>
        <taxon>Candidatus Cloacimonas</taxon>
    </lineage>
</organism>
<protein>
    <submittedName>
        <fullName evidence="1">Uncharacterized protein</fullName>
    </submittedName>
</protein>
<evidence type="ECO:0000313" key="2">
    <source>
        <dbReference type="Proteomes" id="UP000002019"/>
    </source>
</evidence>
<sequence>MPNPIIPPTYPAPMTEADLNFSKLMDVLVADLVYFGIGTYDQTSIDTLYATQGSVKTELTTNFDLLGELAEKPGKTDSKLTKLKTRNYTIPGKRTSTVELNISGLSTKQKNFLESTLFMSKDTTIVVVSKEYDRAVIFTGLRWTVDWSGEADGLFNVVISTEFSGVTSNKIFLLKDIPAGV</sequence>
<dbReference type="RefSeq" id="WP_015423978.1">
    <property type="nucleotide sequence ID" value="NC_020449.1"/>
</dbReference>
<accession>B0VF65</accession>
<keyword evidence="2" id="KW-1185">Reference proteome</keyword>
<dbReference type="EMBL" id="CU466930">
    <property type="protein sequence ID" value="CAO80117.1"/>
    <property type="molecule type" value="Genomic_DNA"/>
</dbReference>
<gene>
    <name evidence="1" type="ordered locus">CLOAM0208</name>
</gene>
<dbReference type="AlphaFoldDB" id="B0VF65"/>
<evidence type="ECO:0000313" key="1">
    <source>
        <dbReference type="EMBL" id="CAO80117.1"/>
    </source>
</evidence>
<reference evidence="1 2" key="1">
    <citation type="journal article" date="2008" name="J. Bacteriol.">
        <title>'Candidatus Cloacamonas acidaminovorans': genome sequence reconstruction provides a first glimpse of a new bacterial division.</title>
        <authorList>
            <person name="Pelletier E."/>
            <person name="Kreimeyer A."/>
            <person name="Bocs S."/>
            <person name="Rouy Z."/>
            <person name="Gyapay G."/>
            <person name="Chouari R."/>
            <person name="Riviere D."/>
            <person name="Ganesan A."/>
            <person name="Daegelen P."/>
            <person name="Sghir A."/>
            <person name="Cohen G.N."/>
            <person name="Medigue C."/>
            <person name="Weissenbach J."/>
            <person name="Le Paslier D."/>
        </authorList>
    </citation>
    <scope>NUCLEOTIDE SEQUENCE [LARGE SCALE GENOMIC DNA]</scope>
    <source>
        <strain evidence="2">Evry</strain>
    </source>
</reference>
<dbReference type="HOGENOM" id="CLU_1701138_0_0_0"/>